<dbReference type="InterPro" id="IPR027417">
    <property type="entry name" value="P-loop_NTPase"/>
</dbReference>
<evidence type="ECO:0000313" key="3">
    <source>
        <dbReference type="Proteomes" id="UP000659904"/>
    </source>
</evidence>
<sequence length="728" mass="79144">MRRFVVTSAAQFPPWMTSRAHGSLYPDALVAYHDFLAHLMSACDVTVHLTAEGGEPSFGYEISRDDLDLLGLLGPAREFLRIEPGEPARCRCDTAPARVFRGMRAVVVGTGDAHGTPLRFLPIAHHPTAGDRPESGKFKIAMVERLVPRQLVQTWSATLTALQGQAACVRLEFGRVAVAEPSRSYAEHSLAYLKDGAGAVPRAQVGGVDLLEAIAVGGRVMGVTVRITPLPGLADSVLRDLPQAGWSLSAPAESLDLPSGSGPASIISAWASMLLPEEAALLALPPFDTLGQPPRSFVPSPIQRWSGDTRQASSDVIVIGHGGVRQTALAVTVPIADLTKHVFVGGTTGSGKTTTLSRLAVEVARRGDVPITLIDPIRQHLRTAAELTGAEILDFGSLRSDLRFNPMLPALRITTYQHAELVCRALSLLFPTNRTAYELLQDVVRSLYLKKHRDGCSACGNLEASARRHLLRMTGAEMMRVPETIPTFADLETHTWDHFTTQVEDKEGSSEWWADTYGHFKRRWRSLRSSALADLFDVPATTSLASKWQRNSLIELGTTFSSDERNTLTLLLFSLLCQHHRSSAIERVADDPRDAQREQLRHLAVLDEAHRVAPRRYAASTEHGPSSGEALSTFVDQMMAEARADGLGLVLADQSMRAVSEGVIVNSGTKIVHRVVDGAEREAAAQALGLSEEQRYYLSLLAVNGDSREVVFVSPSHHVPTLVNIFAP</sequence>
<dbReference type="Gene3D" id="3.40.50.300">
    <property type="entry name" value="P-loop containing nucleotide triphosphate hydrolases"/>
    <property type="match status" value="2"/>
</dbReference>
<dbReference type="EMBL" id="BONH01000007">
    <property type="protein sequence ID" value="GIF96883.1"/>
    <property type="molecule type" value="Genomic_DNA"/>
</dbReference>
<reference evidence="2 3" key="1">
    <citation type="submission" date="2021-01" db="EMBL/GenBank/DDBJ databases">
        <title>Whole genome shotgun sequence of Catellatospora citrea NBRC 14495.</title>
        <authorList>
            <person name="Komaki H."/>
            <person name="Tamura T."/>
        </authorList>
    </citation>
    <scope>NUCLEOTIDE SEQUENCE [LARGE SCALE GENOMIC DNA]</scope>
    <source>
        <strain evidence="2 3">NBRC 14495</strain>
    </source>
</reference>
<dbReference type="AlphaFoldDB" id="A0A8J3NYB6"/>
<organism evidence="2 3">
    <name type="scientific">Catellatospora citrea</name>
    <dbReference type="NCBI Taxonomy" id="53366"/>
    <lineage>
        <taxon>Bacteria</taxon>
        <taxon>Bacillati</taxon>
        <taxon>Actinomycetota</taxon>
        <taxon>Actinomycetes</taxon>
        <taxon>Micromonosporales</taxon>
        <taxon>Micromonosporaceae</taxon>
        <taxon>Catellatospora</taxon>
    </lineage>
</organism>
<dbReference type="SUPFAM" id="SSF52540">
    <property type="entry name" value="P-loop containing nucleoside triphosphate hydrolases"/>
    <property type="match status" value="1"/>
</dbReference>
<dbReference type="Proteomes" id="UP000659904">
    <property type="component" value="Unassembled WGS sequence"/>
</dbReference>
<name>A0A8J3NYB6_9ACTN</name>
<comment type="caution">
    <text evidence="2">The sequence shown here is derived from an EMBL/GenBank/DDBJ whole genome shotgun (WGS) entry which is preliminary data.</text>
</comment>
<dbReference type="Pfam" id="PF01935">
    <property type="entry name" value="DUF87"/>
    <property type="match status" value="1"/>
</dbReference>
<protein>
    <recommendedName>
        <fullName evidence="1">Helicase HerA central domain-containing protein</fullName>
    </recommendedName>
</protein>
<dbReference type="InterPro" id="IPR051162">
    <property type="entry name" value="T4SS_component"/>
</dbReference>
<dbReference type="PANTHER" id="PTHR30121:SF11">
    <property type="entry name" value="AAA+ ATPASE DOMAIN-CONTAINING PROTEIN"/>
    <property type="match status" value="1"/>
</dbReference>
<gene>
    <name evidence="2" type="ORF">Cci01nite_19770</name>
</gene>
<dbReference type="InterPro" id="IPR002789">
    <property type="entry name" value="HerA_central"/>
</dbReference>
<evidence type="ECO:0000259" key="1">
    <source>
        <dbReference type="Pfam" id="PF01935"/>
    </source>
</evidence>
<evidence type="ECO:0000313" key="2">
    <source>
        <dbReference type="EMBL" id="GIF96883.1"/>
    </source>
</evidence>
<feature type="domain" description="Helicase HerA central" evidence="1">
    <location>
        <begin position="328"/>
        <end position="432"/>
    </location>
</feature>
<keyword evidence="3" id="KW-1185">Reference proteome</keyword>
<proteinExistence type="predicted"/>
<dbReference type="RefSeq" id="WP_120314769.1">
    <property type="nucleotide sequence ID" value="NZ_BONH01000007.1"/>
</dbReference>
<accession>A0A8J3NYB6</accession>
<dbReference type="PANTHER" id="PTHR30121">
    <property type="entry name" value="UNCHARACTERIZED PROTEIN YJGR-RELATED"/>
    <property type="match status" value="1"/>
</dbReference>